<dbReference type="SMART" id="SM00829">
    <property type="entry name" value="PKS_ER"/>
    <property type="match status" value="1"/>
</dbReference>
<dbReference type="InterPro" id="IPR020843">
    <property type="entry name" value="ER"/>
</dbReference>
<dbReference type="InterPro" id="IPR013149">
    <property type="entry name" value="ADH-like_C"/>
</dbReference>
<dbReference type="EMBL" id="JAPMSZ010000001">
    <property type="protein sequence ID" value="KAJ5115074.1"/>
    <property type="molecule type" value="Genomic_DNA"/>
</dbReference>
<sequence>MPSNTAAFLVGPGKPLEVKSAEYIAPAEHQLVIKNSAIAINPVDWKMQQLGTKMFPWMAFPHILGSDIAGEVAEIGPGVTRFKAGDRVCGLGQGVPSPVSQRAASTGGFQLYTVVNEGLVAPIPDTLTFEKAVVTPTGLSTAACGLYLEDFLGLNPPSLSPTPACQTVVIWGGSTGVGINAIQLAAASGYEVITTASPTRFDFVKSLGATYAYDYKSETAVRDIITVLKGKAFVGALAVGQGSLEACYEITSQSEGKKFVASCMPLIEPPNGVQSKKIFGNDIQSEVGSMIWKEFLPLVLAQGKYTNAPESEIVGHGLEAVQSALKLQGVSSKKLVVTL</sequence>
<evidence type="ECO:0000313" key="4">
    <source>
        <dbReference type="EMBL" id="KAJ5115074.1"/>
    </source>
</evidence>
<keyword evidence="2" id="KW-0560">Oxidoreductase</keyword>
<dbReference type="RefSeq" id="XP_056516266.1">
    <property type="nucleotide sequence ID" value="XM_056651416.1"/>
</dbReference>
<dbReference type="PANTHER" id="PTHR45348">
    <property type="entry name" value="HYPOTHETICAL OXIDOREDUCTASE (EUROFUNG)"/>
    <property type="match status" value="1"/>
</dbReference>
<comment type="caution">
    <text evidence="4">The sequence shown here is derived from an EMBL/GenBank/DDBJ whole genome shotgun (WGS) entry which is preliminary data.</text>
</comment>
<organism evidence="4 5">
    <name type="scientific">Penicillium alfredii</name>
    <dbReference type="NCBI Taxonomy" id="1506179"/>
    <lineage>
        <taxon>Eukaryota</taxon>
        <taxon>Fungi</taxon>
        <taxon>Dikarya</taxon>
        <taxon>Ascomycota</taxon>
        <taxon>Pezizomycotina</taxon>
        <taxon>Eurotiomycetes</taxon>
        <taxon>Eurotiomycetidae</taxon>
        <taxon>Eurotiales</taxon>
        <taxon>Aspergillaceae</taxon>
        <taxon>Penicillium</taxon>
    </lineage>
</organism>
<proteinExistence type="inferred from homology"/>
<protein>
    <recommendedName>
        <fullName evidence="3">Enoyl reductase (ER) domain-containing protein</fullName>
    </recommendedName>
</protein>
<evidence type="ECO:0000313" key="5">
    <source>
        <dbReference type="Proteomes" id="UP001141434"/>
    </source>
</evidence>
<dbReference type="InterPro" id="IPR036291">
    <property type="entry name" value="NAD(P)-bd_dom_sf"/>
</dbReference>
<dbReference type="GO" id="GO:0016651">
    <property type="term" value="F:oxidoreductase activity, acting on NAD(P)H"/>
    <property type="evidence" value="ECO:0007669"/>
    <property type="project" value="InterPro"/>
</dbReference>
<dbReference type="Proteomes" id="UP001141434">
    <property type="component" value="Unassembled WGS sequence"/>
</dbReference>
<evidence type="ECO:0000259" key="3">
    <source>
        <dbReference type="SMART" id="SM00829"/>
    </source>
</evidence>
<accession>A0A9W9GAC2</accession>
<evidence type="ECO:0000256" key="1">
    <source>
        <dbReference type="ARBA" id="ARBA00008072"/>
    </source>
</evidence>
<dbReference type="GeneID" id="81390584"/>
<dbReference type="SUPFAM" id="SSF51735">
    <property type="entry name" value="NAD(P)-binding Rossmann-fold domains"/>
    <property type="match status" value="1"/>
</dbReference>
<comment type="similarity">
    <text evidence="1">Belongs to the zinc-containing alcohol dehydrogenase family.</text>
</comment>
<dbReference type="PANTHER" id="PTHR45348:SF2">
    <property type="entry name" value="ZINC-TYPE ALCOHOL DEHYDROGENASE-LIKE PROTEIN C2E1P3.01"/>
    <property type="match status" value="1"/>
</dbReference>
<dbReference type="Gene3D" id="3.90.180.10">
    <property type="entry name" value="Medium-chain alcohol dehydrogenases, catalytic domain"/>
    <property type="match status" value="1"/>
</dbReference>
<reference evidence="4" key="1">
    <citation type="submission" date="2022-11" db="EMBL/GenBank/DDBJ databases">
        <authorList>
            <person name="Petersen C."/>
        </authorList>
    </citation>
    <scope>NUCLEOTIDE SEQUENCE</scope>
    <source>
        <strain evidence="4">IBT 34128</strain>
    </source>
</reference>
<dbReference type="InterPro" id="IPR011032">
    <property type="entry name" value="GroES-like_sf"/>
</dbReference>
<name>A0A9W9GAC2_9EURO</name>
<dbReference type="InterPro" id="IPR047122">
    <property type="entry name" value="Trans-enoyl_RdTase-like"/>
</dbReference>
<dbReference type="SUPFAM" id="SSF50129">
    <property type="entry name" value="GroES-like"/>
    <property type="match status" value="1"/>
</dbReference>
<dbReference type="CDD" id="cd08249">
    <property type="entry name" value="enoyl_reductase_like"/>
    <property type="match status" value="1"/>
</dbReference>
<evidence type="ECO:0000256" key="2">
    <source>
        <dbReference type="ARBA" id="ARBA00023002"/>
    </source>
</evidence>
<gene>
    <name evidence="4" type="ORF">NUU61_000833</name>
</gene>
<dbReference type="OrthoDB" id="48317at2759"/>
<keyword evidence="5" id="KW-1185">Reference proteome</keyword>
<dbReference type="Pfam" id="PF00107">
    <property type="entry name" value="ADH_zinc_N"/>
    <property type="match status" value="1"/>
</dbReference>
<feature type="domain" description="Enoyl reductase (ER)" evidence="3">
    <location>
        <begin position="11"/>
        <end position="337"/>
    </location>
</feature>
<dbReference type="InterPro" id="IPR013154">
    <property type="entry name" value="ADH-like_N"/>
</dbReference>
<dbReference type="AlphaFoldDB" id="A0A9W9GAC2"/>
<dbReference type="Gene3D" id="3.40.50.720">
    <property type="entry name" value="NAD(P)-binding Rossmann-like Domain"/>
    <property type="match status" value="1"/>
</dbReference>
<dbReference type="Pfam" id="PF08240">
    <property type="entry name" value="ADH_N"/>
    <property type="match status" value="1"/>
</dbReference>
<reference evidence="4" key="2">
    <citation type="journal article" date="2023" name="IMA Fungus">
        <title>Comparative genomic study of the Penicillium genus elucidates a diverse pangenome and 15 lateral gene transfer events.</title>
        <authorList>
            <person name="Petersen C."/>
            <person name="Sorensen T."/>
            <person name="Nielsen M.R."/>
            <person name="Sondergaard T.E."/>
            <person name="Sorensen J.L."/>
            <person name="Fitzpatrick D.A."/>
            <person name="Frisvad J.C."/>
            <person name="Nielsen K.L."/>
        </authorList>
    </citation>
    <scope>NUCLEOTIDE SEQUENCE</scope>
    <source>
        <strain evidence="4">IBT 34128</strain>
    </source>
</reference>